<sequence length="250" mass="27519">MPATLPTSRAMILEHLGNRDFVRLEDDPRLEDLNAVAATWDYRVFCYDFQPLLNTRRSRRRWADRAPRSSDKGKTRARTESESESDNKQRPSSTRMPPRNPASPPLPEYTPFVTLEDFSMDVDPVLSPPSPSNVAGPSSGPGFSAGTSSSRAPPPTPAPGPSSAPRNTNGVFWPQFLGMPFEAFADPRNFGVDSMEWDTEALLAYYDANPLANRVEAHEYMESVLSAVGEELCRREASSGKGKGKGKAPE</sequence>
<comment type="caution">
    <text evidence="2">The sequence shown here is derived from an EMBL/GenBank/DDBJ whole genome shotgun (WGS) entry which is preliminary data.</text>
</comment>
<dbReference type="Proteomes" id="UP001221757">
    <property type="component" value="Unassembled WGS sequence"/>
</dbReference>
<feature type="compositionally biased region" description="Low complexity" evidence="1">
    <location>
        <begin position="135"/>
        <end position="151"/>
    </location>
</feature>
<name>A0AAD7GG44_MYCRO</name>
<feature type="compositionally biased region" description="Pro residues" evidence="1">
    <location>
        <begin position="98"/>
        <end position="108"/>
    </location>
</feature>
<protein>
    <submittedName>
        <fullName evidence="2">Uncharacterized protein</fullName>
    </submittedName>
</protein>
<keyword evidence="3" id="KW-1185">Reference proteome</keyword>
<dbReference type="AlphaFoldDB" id="A0AAD7GG44"/>
<evidence type="ECO:0000256" key="1">
    <source>
        <dbReference type="SAM" id="MobiDB-lite"/>
    </source>
</evidence>
<proteinExistence type="predicted"/>
<evidence type="ECO:0000313" key="3">
    <source>
        <dbReference type="Proteomes" id="UP001221757"/>
    </source>
</evidence>
<organism evidence="2 3">
    <name type="scientific">Mycena rosella</name>
    <name type="common">Pink bonnet</name>
    <name type="synonym">Agaricus rosellus</name>
    <dbReference type="NCBI Taxonomy" id="1033263"/>
    <lineage>
        <taxon>Eukaryota</taxon>
        <taxon>Fungi</taxon>
        <taxon>Dikarya</taxon>
        <taxon>Basidiomycota</taxon>
        <taxon>Agaricomycotina</taxon>
        <taxon>Agaricomycetes</taxon>
        <taxon>Agaricomycetidae</taxon>
        <taxon>Agaricales</taxon>
        <taxon>Marasmiineae</taxon>
        <taxon>Mycenaceae</taxon>
        <taxon>Mycena</taxon>
    </lineage>
</organism>
<accession>A0AAD7GG44</accession>
<dbReference type="EMBL" id="JARKIE010000046">
    <property type="protein sequence ID" value="KAJ7693315.1"/>
    <property type="molecule type" value="Genomic_DNA"/>
</dbReference>
<feature type="compositionally biased region" description="Basic and acidic residues" evidence="1">
    <location>
        <begin position="61"/>
        <end position="89"/>
    </location>
</feature>
<evidence type="ECO:0000313" key="2">
    <source>
        <dbReference type="EMBL" id="KAJ7693315.1"/>
    </source>
</evidence>
<gene>
    <name evidence="2" type="ORF">B0H17DRAFT_1199839</name>
</gene>
<feature type="compositionally biased region" description="Pro residues" evidence="1">
    <location>
        <begin position="152"/>
        <end position="162"/>
    </location>
</feature>
<reference evidence="2" key="1">
    <citation type="submission" date="2023-03" db="EMBL/GenBank/DDBJ databases">
        <title>Massive genome expansion in bonnet fungi (Mycena s.s.) driven by repeated elements and novel gene families across ecological guilds.</title>
        <authorList>
            <consortium name="Lawrence Berkeley National Laboratory"/>
            <person name="Harder C.B."/>
            <person name="Miyauchi S."/>
            <person name="Viragh M."/>
            <person name="Kuo A."/>
            <person name="Thoen E."/>
            <person name="Andreopoulos B."/>
            <person name="Lu D."/>
            <person name="Skrede I."/>
            <person name="Drula E."/>
            <person name="Henrissat B."/>
            <person name="Morin E."/>
            <person name="Kohler A."/>
            <person name="Barry K."/>
            <person name="LaButti K."/>
            <person name="Morin E."/>
            <person name="Salamov A."/>
            <person name="Lipzen A."/>
            <person name="Mereny Z."/>
            <person name="Hegedus B."/>
            <person name="Baldrian P."/>
            <person name="Stursova M."/>
            <person name="Weitz H."/>
            <person name="Taylor A."/>
            <person name="Grigoriev I.V."/>
            <person name="Nagy L.G."/>
            <person name="Martin F."/>
            <person name="Kauserud H."/>
        </authorList>
    </citation>
    <scope>NUCLEOTIDE SEQUENCE</scope>
    <source>
        <strain evidence="2">CBHHK067</strain>
    </source>
</reference>
<feature type="region of interest" description="Disordered" evidence="1">
    <location>
        <begin position="60"/>
        <end position="171"/>
    </location>
</feature>